<dbReference type="Gene3D" id="1.20.120.1220">
    <property type="match status" value="1"/>
</dbReference>
<accession>A0A9E6MPX8</accession>
<dbReference type="EMBL" id="WPCR01000005">
    <property type="protein sequence ID" value="NHM14035.1"/>
    <property type="molecule type" value="Genomic_DNA"/>
</dbReference>
<feature type="transmembrane region" description="Helical" evidence="1">
    <location>
        <begin position="54"/>
        <end position="76"/>
    </location>
</feature>
<dbReference type="EMBL" id="CP072829">
    <property type="protein sequence ID" value="QTU83908.1"/>
    <property type="molecule type" value="Genomic_DNA"/>
</dbReference>
<reference evidence="4 6" key="1">
    <citation type="submission" date="2019-11" db="EMBL/GenBank/DDBJ databases">
        <title>Eggerthellaceae novel genus isolated from the rectal contents of marmort.</title>
        <authorList>
            <person name="Zhang G."/>
        </authorList>
    </citation>
    <scope>NUCLEOTIDE SEQUENCE [LARGE SCALE GENOMIC DNA]</scope>
    <source>
        <strain evidence="6">zg-886</strain>
        <strain evidence="4">Zg-886</strain>
    </source>
</reference>
<dbReference type="GO" id="GO:0016020">
    <property type="term" value="C:membrane"/>
    <property type="evidence" value="ECO:0007669"/>
    <property type="project" value="InterPro"/>
</dbReference>
<evidence type="ECO:0000313" key="6">
    <source>
        <dbReference type="Proteomes" id="UP000636394"/>
    </source>
</evidence>
<feature type="domain" description="Prepilin type IV endopeptidase peptidase" evidence="3">
    <location>
        <begin position="12"/>
        <end position="120"/>
    </location>
</feature>
<evidence type="ECO:0000256" key="1">
    <source>
        <dbReference type="SAM" id="Phobius"/>
    </source>
</evidence>
<evidence type="ECO:0000313" key="4">
    <source>
        <dbReference type="EMBL" id="NHM14035.1"/>
    </source>
</evidence>
<sequence>MAGAVACACALACVGFMAHAVATDMRFRIISRWDCCGIAVAGSAAQLLCGGVGAWLEGAAFAVFSVAACCGASWLLGRKRQGAAPLGGGDVRCIAALSLATGPAASVGAVAATAAATAAACVGMAAGRLRLSSAIPLAPALAVWLAAGLLARLW</sequence>
<keyword evidence="5" id="KW-0378">Hydrolase</keyword>
<proteinExistence type="predicted"/>
<evidence type="ECO:0000259" key="3">
    <source>
        <dbReference type="Pfam" id="PF01478"/>
    </source>
</evidence>
<protein>
    <submittedName>
        <fullName evidence="5">Prepilin peptidase</fullName>
        <ecNumber evidence="5">3.4.23.43</ecNumber>
    </submittedName>
</protein>
<dbReference type="AlphaFoldDB" id="A0A9E6MPX8"/>
<keyword evidence="2" id="KW-0732">Signal</keyword>
<feature type="transmembrane region" description="Helical" evidence="1">
    <location>
        <begin position="97"/>
        <end position="125"/>
    </location>
</feature>
<dbReference type="EC" id="3.4.23.43" evidence="5"/>
<keyword evidence="1" id="KW-0472">Membrane</keyword>
<keyword evidence="1" id="KW-0812">Transmembrane</keyword>
<evidence type="ECO:0000256" key="2">
    <source>
        <dbReference type="SAM" id="SignalP"/>
    </source>
</evidence>
<gene>
    <name evidence="4" type="ORF">GMI68_04530</name>
    <name evidence="5" type="ORF">J7S26_05905</name>
</gene>
<dbReference type="InterPro" id="IPR000045">
    <property type="entry name" value="Prepilin_IV_endopep_pep"/>
</dbReference>
<reference evidence="5" key="2">
    <citation type="submission" date="2021-04" db="EMBL/GenBank/DDBJ databases">
        <title>Novel species in family Eggerthellaceae.</title>
        <authorList>
            <person name="Zhang G."/>
        </authorList>
    </citation>
    <scope>NUCLEOTIDE SEQUENCE</scope>
    <source>
        <strain evidence="5">Zg-886</strain>
    </source>
</reference>
<dbReference type="RefSeq" id="WP_166339162.1">
    <property type="nucleotide sequence ID" value="NZ_CP072829.1"/>
</dbReference>
<feature type="chain" id="PRO_5039162317" evidence="2">
    <location>
        <begin position="21"/>
        <end position="154"/>
    </location>
</feature>
<feature type="signal peptide" evidence="2">
    <location>
        <begin position="1"/>
        <end position="20"/>
    </location>
</feature>
<evidence type="ECO:0000313" key="5">
    <source>
        <dbReference type="EMBL" id="QTU83908.1"/>
    </source>
</evidence>
<organism evidence="5 7">
    <name type="scientific">Xiamenia xianingshaonis</name>
    <dbReference type="NCBI Taxonomy" id="2682776"/>
    <lineage>
        <taxon>Bacteria</taxon>
        <taxon>Bacillati</taxon>
        <taxon>Actinomycetota</taxon>
        <taxon>Coriobacteriia</taxon>
        <taxon>Eggerthellales</taxon>
        <taxon>Eggerthellaceae</taxon>
        <taxon>Xiamenia</taxon>
    </lineage>
</organism>
<dbReference type="Pfam" id="PF01478">
    <property type="entry name" value="Peptidase_A24"/>
    <property type="match status" value="1"/>
</dbReference>
<keyword evidence="1" id="KW-1133">Transmembrane helix</keyword>
<evidence type="ECO:0000313" key="7">
    <source>
        <dbReference type="Proteomes" id="UP000671910"/>
    </source>
</evidence>
<dbReference type="GO" id="GO:0004190">
    <property type="term" value="F:aspartic-type endopeptidase activity"/>
    <property type="evidence" value="ECO:0007669"/>
    <property type="project" value="UniProtKB-EC"/>
</dbReference>
<dbReference type="KEGG" id="ebz:J7S26_05905"/>
<dbReference type="Proteomes" id="UP000636394">
    <property type="component" value="Unassembled WGS sequence"/>
</dbReference>
<name>A0A9E6MPX8_9ACTN</name>
<feature type="transmembrane region" description="Helical" evidence="1">
    <location>
        <begin position="131"/>
        <end position="151"/>
    </location>
</feature>
<dbReference type="Proteomes" id="UP000671910">
    <property type="component" value="Chromosome"/>
</dbReference>
<keyword evidence="6" id="KW-1185">Reference proteome</keyword>